<dbReference type="SUPFAM" id="SSF53098">
    <property type="entry name" value="Ribonuclease H-like"/>
    <property type="match status" value="1"/>
</dbReference>
<protein>
    <recommendedName>
        <fullName evidence="1">DUF659 domain-containing protein</fullName>
    </recommendedName>
</protein>
<dbReference type="GO" id="GO:0005634">
    <property type="term" value="C:nucleus"/>
    <property type="evidence" value="ECO:0007669"/>
    <property type="project" value="InterPro"/>
</dbReference>
<reference evidence="2 3" key="1">
    <citation type="submission" date="2019-08" db="EMBL/GenBank/DDBJ databases">
        <title>The genome of the soybean aphid Biotype 1, its phylome, world population structure and adaptation to the North American continent.</title>
        <authorList>
            <person name="Giordano R."/>
            <person name="Donthu R.K."/>
            <person name="Hernandez A.G."/>
            <person name="Wright C.L."/>
            <person name="Zimin A.V."/>
        </authorList>
    </citation>
    <scope>NUCLEOTIDE SEQUENCE [LARGE SCALE GENOMIC DNA]</scope>
    <source>
        <tissue evidence="2">Whole aphids</tissue>
    </source>
</reference>
<evidence type="ECO:0000313" key="2">
    <source>
        <dbReference type="EMBL" id="KAE9541317.1"/>
    </source>
</evidence>
<dbReference type="GO" id="GO:0006357">
    <property type="term" value="P:regulation of transcription by RNA polymerase II"/>
    <property type="evidence" value="ECO:0007669"/>
    <property type="project" value="InterPro"/>
</dbReference>
<evidence type="ECO:0000313" key="3">
    <source>
        <dbReference type="Proteomes" id="UP000475862"/>
    </source>
</evidence>
<dbReference type="Pfam" id="PF04937">
    <property type="entry name" value="DUF659"/>
    <property type="match status" value="1"/>
</dbReference>
<dbReference type="EMBL" id="VYZN01000013">
    <property type="protein sequence ID" value="KAE9541317.1"/>
    <property type="molecule type" value="Genomic_DNA"/>
</dbReference>
<dbReference type="PANTHER" id="PTHR32344:SF1">
    <property type="entry name" value="U1-TYPE DOMAIN-CONTAINING PROTEIN"/>
    <property type="match status" value="1"/>
</dbReference>
<organism evidence="2 3">
    <name type="scientific">Aphis glycines</name>
    <name type="common">Soybean aphid</name>
    <dbReference type="NCBI Taxonomy" id="307491"/>
    <lineage>
        <taxon>Eukaryota</taxon>
        <taxon>Metazoa</taxon>
        <taxon>Ecdysozoa</taxon>
        <taxon>Arthropoda</taxon>
        <taxon>Hexapoda</taxon>
        <taxon>Insecta</taxon>
        <taxon>Pterygota</taxon>
        <taxon>Neoptera</taxon>
        <taxon>Paraneoptera</taxon>
        <taxon>Hemiptera</taxon>
        <taxon>Sternorrhyncha</taxon>
        <taxon>Aphidomorpha</taxon>
        <taxon>Aphidoidea</taxon>
        <taxon>Aphididae</taxon>
        <taxon>Aphidini</taxon>
        <taxon>Aphis</taxon>
        <taxon>Aphis</taxon>
    </lineage>
</organism>
<name>A0A6G0U0W5_APHGL</name>
<dbReference type="OrthoDB" id="6623574at2759"/>
<dbReference type="GO" id="GO:0003690">
    <property type="term" value="F:double-stranded DNA binding"/>
    <property type="evidence" value="ECO:0007669"/>
    <property type="project" value="InterPro"/>
</dbReference>
<feature type="domain" description="DUF659" evidence="1">
    <location>
        <begin position="125"/>
        <end position="277"/>
    </location>
</feature>
<dbReference type="Proteomes" id="UP000475862">
    <property type="component" value="Unassembled WGS sequence"/>
</dbReference>
<dbReference type="PANTHER" id="PTHR32344">
    <property type="entry name" value="U1-TYPE DOMAIN-CONTAINING PROTEIN"/>
    <property type="match status" value="1"/>
</dbReference>
<dbReference type="AlphaFoldDB" id="A0A6G0U0W5"/>
<gene>
    <name evidence="2" type="ORF">AGLY_004562</name>
</gene>
<accession>A0A6G0U0W5</accession>
<sequence length="567" mass="65196">MPKVKTSDVCRLRSYVQQFGESIFSTDGSILFCKVCEVRVADENKFTVTQHVSREKHLRALEIKKNRKSEVQTLFNTVPKNNTFTTDLCTTLVSANIPLFKLKNENFRKFLSKYTGQHIPDESTIRKNYVGKTYNNTINCIRTYVENKKLWVSIDETTDIEGRCVANVIIGTLEIEYPGKTFLFNAEVLEKANNSTITKLFDNSMSLLWPEGIKHDNVLLFLSDAAPYMVKAGKNIKAFYSKMEHVTCLAHSLHRVAEEIRKKFPEIDAFISNVKKIFLKCPSRVLKFKEMAPGIPMPPQPILIRWGTWLSAAIYYCENYQLIKSIVMEFDKEDAVAIENAQKLLNDTNLELNLTFIKANYGNLPKYITTLETSGLSLTNSINIIAQVQNEIGTDNSSIGISIKKKLEAVIEKNLGFKTMKHISNILERKATSRNNTIPEELTADDMAYMKFAPMTSVDVERSFSRYKTTLADNRRRFTFENIKLHLIIQCYHETQGMVGKKILTAKKYKHENLKKRRIFHSKKSIKIKYTGPDEFYGLAEPIPIDERCSIEELELKKIYLFKQLLS</sequence>
<evidence type="ECO:0000259" key="1">
    <source>
        <dbReference type="Pfam" id="PF04937"/>
    </source>
</evidence>
<dbReference type="InterPro" id="IPR012337">
    <property type="entry name" value="RNaseH-like_sf"/>
</dbReference>
<dbReference type="InterPro" id="IPR033375">
    <property type="entry name" value="Cggbp1"/>
</dbReference>
<proteinExistence type="predicted"/>
<dbReference type="InterPro" id="IPR007021">
    <property type="entry name" value="DUF659"/>
</dbReference>
<comment type="caution">
    <text evidence="2">The sequence shown here is derived from an EMBL/GenBank/DDBJ whole genome shotgun (WGS) entry which is preliminary data.</text>
</comment>
<keyword evidence="3" id="KW-1185">Reference proteome</keyword>